<proteinExistence type="inferred from homology"/>
<organism evidence="7 8">
    <name type="scientific">Alkalicoccobacillus porphyridii</name>
    <dbReference type="NCBI Taxonomy" id="2597270"/>
    <lineage>
        <taxon>Bacteria</taxon>
        <taxon>Bacillati</taxon>
        <taxon>Bacillota</taxon>
        <taxon>Bacilli</taxon>
        <taxon>Bacillales</taxon>
        <taxon>Bacillaceae</taxon>
        <taxon>Alkalicoccobacillus</taxon>
    </lineage>
</organism>
<evidence type="ECO:0000256" key="2">
    <source>
        <dbReference type="ARBA" id="ARBA00023015"/>
    </source>
</evidence>
<evidence type="ECO:0000259" key="6">
    <source>
        <dbReference type="PROSITE" id="PS50931"/>
    </source>
</evidence>
<name>A0A553ZWX8_9BACI</name>
<keyword evidence="8" id="KW-1185">Reference proteome</keyword>
<dbReference type="PANTHER" id="PTHR30126">
    <property type="entry name" value="HTH-TYPE TRANSCRIPTIONAL REGULATOR"/>
    <property type="match status" value="1"/>
</dbReference>
<gene>
    <name evidence="7" type="ORF">FN960_13340</name>
</gene>
<dbReference type="Gene3D" id="1.10.10.10">
    <property type="entry name" value="Winged helix-like DNA-binding domain superfamily/Winged helix DNA-binding domain"/>
    <property type="match status" value="1"/>
</dbReference>
<dbReference type="InterPro" id="IPR036388">
    <property type="entry name" value="WH-like_DNA-bd_sf"/>
</dbReference>
<dbReference type="OrthoDB" id="63123at2"/>
<comment type="similarity">
    <text evidence="1">Belongs to the LysR transcriptional regulatory family.</text>
</comment>
<evidence type="ECO:0000256" key="5">
    <source>
        <dbReference type="SAM" id="Phobius"/>
    </source>
</evidence>
<accession>A0A553ZWX8</accession>
<feature type="transmembrane region" description="Helical" evidence="5">
    <location>
        <begin position="45"/>
        <end position="65"/>
    </location>
</feature>
<keyword evidence="2" id="KW-0805">Transcription regulation</keyword>
<keyword evidence="5" id="KW-0472">Membrane</keyword>
<dbReference type="GO" id="GO:0000976">
    <property type="term" value="F:transcription cis-regulatory region binding"/>
    <property type="evidence" value="ECO:0007669"/>
    <property type="project" value="TreeGrafter"/>
</dbReference>
<dbReference type="AlphaFoldDB" id="A0A553ZWX8"/>
<dbReference type="Pfam" id="PF00126">
    <property type="entry name" value="HTH_1"/>
    <property type="match status" value="1"/>
</dbReference>
<dbReference type="SUPFAM" id="SSF53850">
    <property type="entry name" value="Periplasmic binding protein-like II"/>
    <property type="match status" value="1"/>
</dbReference>
<evidence type="ECO:0000256" key="4">
    <source>
        <dbReference type="ARBA" id="ARBA00023163"/>
    </source>
</evidence>
<dbReference type="CDD" id="cd05466">
    <property type="entry name" value="PBP2_LTTR_substrate"/>
    <property type="match status" value="1"/>
</dbReference>
<evidence type="ECO:0000256" key="3">
    <source>
        <dbReference type="ARBA" id="ARBA00023125"/>
    </source>
</evidence>
<evidence type="ECO:0000313" key="8">
    <source>
        <dbReference type="Proteomes" id="UP000318521"/>
    </source>
</evidence>
<dbReference type="Proteomes" id="UP000318521">
    <property type="component" value="Unassembled WGS sequence"/>
</dbReference>
<protein>
    <submittedName>
        <fullName evidence="7">LysR family transcriptional regulator</fullName>
    </submittedName>
</protein>
<dbReference type="InterPro" id="IPR000847">
    <property type="entry name" value="LysR_HTH_N"/>
</dbReference>
<feature type="domain" description="HTH lysR-type" evidence="6">
    <location>
        <begin position="80"/>
        <end position="139"/>
    </location>
</feature>
<reference evidence="7 8" key="1">
    <citation type="submission" date="2019-07" db="EMBL/GenBank/DDBJ databases">
        <authorList>
            <person name="Park Y.J."/>
            <person name="Jeong S.E."/>
            <person name="Jung H.S."/>
        </authorList>
    </citation>
    <scope>NUCLEOTIDE SEQUENCE [LARGE SCALE GENOMIC DNA]</scope>
    <source>
        <strain evidence="8">P16(2019)</strain>
    </source>
</reference>
<dbReference type="SUPFAM" id="SSF46785">
    <property type="entry name" value="Winged helix' DNA-binding domain"/>
    <property type="match status" value="1"/>
</dbReference>
<keyword evidence="5" id="KW-1133">Transmembrane helix</keyword>
<sequence>MASTFSISSKSSVIVQDSLRISNAFLSICSFKRILYFFILNTSSFDNATINFILYIMIFSVKYRLKLLNSNKCVKRGVHMNLNFIETFLVVVKKKSLSAAAKELHVAQTTISQRLMIAETELGFKLIERGKGIKKVNLTPAGEEFLKLAEQWDNIDKEFNLLKQRGPKLALSIGSIDSFNTFFLPDVYKEITTLTSSLFLSANTLHSTEIYDDIESRSIDIGFSLIDRNSPNVAVNQFFESPLVVISAKEYVGVNSVKINELDSKFELFMPWGEEYRLWHEYWCGQMIYQQFKLDNLSILLAVLENSKYWAVVPEWIAKKVIKERNIYIYKLQDSPPPYTCYKLTHKKPFSSKRNALELFQYLTDKVLEEENTKSPV</sequence>
<evidence type="ECO:0000313" key="7">
    <source>
        <dbReference type="EMBL" id="TSB45895.1"/>
    </source>
</evidence>
<dbReference type="InterPro" id="IPR005119">
    <property type="entry name" value="LysR_subst-bd"/>
</dbReference>
<evidence type="ECO:0000256" key="1">
    <source>
        <dbReference type="ARBA" id="ARBA00009437"/>
    </source>
</evidence>
<dbReference type="Gene3D" id="3.40.190.290">
    <property type="match status" value="1"/>
</dbReference>
<dbReference type="EMBL" id="VLXZ01000008">
    <property type="protein sequence ID" value="TSB45895.1"/>
    <property type="molecule type" value="Genomic_DNA"/>
</dbReference>
<dbReference type="InterPro" id="IPR036390">
    <property type="entry name" value="WH_DNA-bd_sf"/>
</dbReference>
<dbReference type="PROSITE" id="PS50931">
    <property type="entry name" value="HTH_LYSR"/>
    <property type="match status" value="1"/>
</dbReference>
<comment type="caution">
    <text evidence="7">The sequence shown here is derived from an EMBL/GenBank/DDBJ whole genome shotgun (WGS) entry which is preliminary data.</text>
</comment>
<dbReference type="GO" id="GO:0003700">
    <property type="term" value="F:DNA-binding transcription factor activity"/>
    <property type="evidence" value="ECO:0007669"/>
    <property type="project" value="InterPro"/>
</dbReference>
<dbReference type="Pfam" id="PF03466">
    <property type="entry name" value="LysR_substrate"/>
    <property type="match status" value="1"/>
</dbReference>
<keyword evidence="3" id="KW-0238">DNA-binding</keyword>
<dbReference type="PANTHER" id="PTHR30126:SF40">
    <property type="entry name" value="HTH-TYPE TRANSCRIPTIONAL REGULATOR GLTR"/>
    <property type="match status" value="1"/>
</dbReference>
<keyword evidence="4" id="KW-0804">Transcription</keyword>
<keyword evidence="5" id="KW-0812">Transmembrane</keyword>